<organism evidence="2 3">
    <name type="scientific">Komarekiella delphini-convector SJRDD-AB1</name>
    <dbReference type="NCBI Taxonomy" id="2593771"/>
    <lineage>
        <taxon>Bacteria</taxon>
        <taxon>Bacillati</taxon>
        <taxon>Cyanobacteriota</taxon>
        <taxon>Cyanophyceae</taxon>
        <taxon>Nostocales</taxon>
        <taxon>Nostocaceae</taxon>
        <taxon>Komarekiella</taxon>
        <taxon>Komarekiella delphini-convector</taxon>
    </lineage>
</organism>
<name>A0AA40T3V7_9NOST</name>
<dbReference type="AlphaFoldDB" id="A0AA40T3V7"/>
<gene>
    <name evidence="2" type="ORF">FNW02_32885</name>
</gene>
<sequence length="62" mass="7636">MSLQTITSELLRELSREEQEILSGGQNGRDRDGDRDRDRDRDKDRDKRYKCRYCYDCERYRD</sequence>
<dbReference type="EMBL" id="VJXY01000066">
    <property type="protein sequence ID" value="MBD6620451.1"/>
    <property type="molecule type" value="Genomic_DNA"/>
</dbReference>
<dbReference type="RefSeq" id="WP_191761735.1">
    <property type="nucleotide sequence ID" value="NZ_VJXY01000066.1"/>
</dbReference>
<feature type="region of interest" description="Disordered" evidence="1">
    <location>
        <begin position="16"/>
        <end position="46"/>
    </location>
</feature>
<keyword evidence="3" id="KW-1185">Reference proteome</keyword>
<accession>A0AA40T3V7</accession>
<evidence type="ECO:0000256" key="1">
    <source>
        <dbReference type="SAM" id="MobiDB-lite"/>
    </source>
</evidence>
<evidence type="ECO:0000313" key="2">
    <source>
        <dbReference type="EMBL" id="MBD6620451.1"/>
    </source>
</evidence>
<proteinExistence type="predicted"/>
<evidence type="ECO:0000313" key="3">
    <source>
        <dbReference type="Proteomes" id="UP001165986"/>
    </source>
</evidence>
<reference evidence="2" key="1">
    <citation type="submission" date="2019-07" db="EMBL/GenBank/DDBJ databases">
        <title>Toxilogical consequences of a new and cryptic species of cyanobacteria (Komarekiella delphini-convector) recovered from the epidermis of a bottlenose dolphin and 1500 ft. in the air.</title>
        <authorList>
            <person name="Brown A.O."/>
            <person name="Dvorak P."/>
            <person name="Villanueva C.D."/>
            <person name="Foss A.J."/>
            <person name="Garvey A.D."/>
            <person name="Gibson Q.A."/>
            <person name="Johansen J.R."/>
            <person name="Casamatta D.A."/>
        </authorList>
    </citation>
    <scope>NUCLEOTIDE SEQUENCE</scope>
    <source>
        <strain evidence="2">SJRDD-AB1</strain>
    </source>
</reference>
<dbReference type="Proteomes" id="UP001165986">
    <property type="component" value="Unassembled WGS sequence"/>
</dbReference>
<comment type="caution">
    <text evidence="2">The sequence shown here is derived from an EMBL/GenBank/DDBJ whole genome shotgun (WGS) entry which is preliminary data.</text>
</comment>
<feature type="compositionally biased region" description="Basic and acidic residues" evidence="1">
    <location>
        <begin position="28"/>
        <end position="46"/>
    </location>
</feature>
<protein>
    <submittedName>
        <fullName evidence="2">Uncharacterized protein</fullName>
    </submittedName>
</protein>